<feature type="compositionally biased region" description="Acidic residues" evidence="1">
    <location>
        <begin position="237"/>
        <end position="248"/>
    </location>
</feature>
<feature type="compositionally biased region" description="Basic and acidic residues" evidence="1">
    <location>
        <begin position="383"/>
        <end position="395"/>
    </location>
</feature>
<gene>
    <name evidence="2" type="ORF">HRI_002620700</name>
</gene>
<feature type="compositionally biased region" description="Basic and acidic residues" evidence="1">
    <location>
        <begin position="227"/>
        <end position="236"/>
    </location>
</feature>
<feature type="compositionally biased region" description="Polar residues" evidence="1">
    <location>
        <begin position="103"/>
        <end position="114"/>
    </location>
</feature>
<feature type="compositionally biased region" description="Low complexity" evidence="1">
    <location>
        <begin position="133"/>
        <end position="142"/>
    </location>
</feature>
<name>A0A9W7I526_HIBTR</name>
<accession>A0A9W7I526</accession>
<sequence>MQVWVTNLRMDQGKGRDTLRPMATIKKGSGLGKDKKPTCPSVTPGPAQGLRRHSLGSTLPNKSTKCPTTDASTATKNVKKTSQPQKPDPLRRSIAQKKPLVSQKPTTTTRSVSFPSKPKPTLDRVAKTPIAPKPTTLSSSSRTKTKSMKAAPSINRGTTTSSASKKPPQAKKLENKENLGHQVEEVVKDVQGEIHDIQMPKAEEETQQHAQVEEKYILDDVFVVTHEQQHQEPRTEEMEDKFDEDGSNSDDQHEEAKENDSEEEINVSHDEQEKTTHEETKIETKDKGVEEGNTTEEVAITEENNDDGKEQGIESVEEEANVVAQSQAEATDGEIEMVEEEANLVFKSQVDEDKKTVEEEANLVPESQVEEDANTVLESQVEAETKAAAHEKEIPESQVQGEEGEKVEEKPNSVVESRVQAKAANGKNEPPTPNSDVVEVTTSKPVIERKGRVRALVGAFESKW</sequence>
<feature type="region of interest" description="Disordered" evidence="1">
    <location>
        <begin position="225"/>
        <end position="314"/>
    </location>
</feature>
<evidence type="ECO:0000313" key="3">
    <source>
        <dbReference type="Proteomes" id="UP001165190"/>
    </source>
</evidence>
<dbReference type="EMBL" id="BSYR01000022">
    <property type="protein sequence ID" value="GMI89514.1"/>
    <property type="molecule type" value="Genomic_DNA"/>
</dbReference>
<proteinExistence type="predicted"/>
<evidence type="ECO:0000313" key="2">
    <source>
        <dbReference type="EMBL" id="GMI89514.1"/>
    </source>
</evidence>
<comment type="caution">
    <text evidence="2">The sequence shown here is derived from an EMBL/GenBank/DDBJ whole genome shotgun (WGS) entry which is preliminary data.</text>
</comment>
<feature type="compositionally biased region" description="Basic and acidic residues" evidence="1">
    <location>
        <begin position="171"/>
        <end position="183"/>
    </location>
</feature>
<dbReference type="AlphaFoldDB" id="A0A9W7I526"/>
<reference evidence="2" key="1">
    <citation type="submission" date="2023-05" db="EMBL/GenBank/DDBJ databases">
        <title>Genome and transcriptome analyses reveal genes involved in the formation of fine ridges on petal epidermal cells in Hibiscus trionum.</title>
        <authorList>
            <person name="Koshimizu S."/>
            <person name="Masuda S."/>
            <person name="Ishii T."/>
            <person name="Shirasu K."/>
            <person name="Hoshino A."/>
            <person name="Arita M."/>
        </authorList>
    </citation>
    <scope>NUCLEOTIDE SEQUENCE</scope>
    <source>
        <strain evidence="2">Hamamatsu line</strain>
    </source>
</reference>
<feature type="compositionally biased region" description="Basic and acidic residues" evidence="1">
    <location>
        <begin position="266"/>
        <end position="290"/>
    </location>
</feature>
<feature type="compositionally biased region" description="Basic and acidic residues" evidence="1">
    <location>
        <begin position="250"/>
        <end position="259"/>
    </location>
</feature>
<evidence type="ECO:0000256" key="1">
    <source>
        <dbReference type="SAM" id="MobiDB-lite"/>
    </source>
</evidence>
<dbReference type="OrthoDB" id="993497at2759"/>
<organism evidence="2 3">
    <name type="scientific">Hibiscus trionum</name>
    <name type="common">Flower of an hour</name>
    <dbReference type="NCBI Taxonomy" id="183268"/>
    <lineage>
        <taxon>Eukaryota</taxon>
        <taxon>Viridiplantae</taxon>
        <taxon>Streptophyta</taxon>
        <taxon>Embryophyta</taxon>
        <taxon>Tracheophyta</taxon>
        <taxon>Spermatophyta</taxon>
        <taxon>Magnoliopsida</taxon>
        <taxon>eudicotyledons</taxon>
        <taxon>Gunneridae</taxon>
        <taxon>Pentapetalae</taxon>
        <taxon>rosids</taxon>
        <taxon>malvids</taxon>
        <taxon>Malvales</taxon>
        <taxon>Malvaceae</taxon>
        <taxon>Malvoideae</taxon>
        <taxon>Hibiscus</taxon>
    </lineage>
</organism>
<dbReference type="Proteomes" id="UP001165190">
    <property type="component" value="Unassembled WGS sequence"/>
</dbReference>
<feature type="region of interest" description="Disordered" evidence="1">
    <location>
        <begin position="11"/>
        <end position="183"/>
    </location>
</feature>
<protein>
    <submittedName>
        <fullName evidence="2">Uncharacterized protein</fullName>
    </submittedName>
</protein>
<keyword evidence="3" id="KW-1185">Reference proteome</keyword>
<feature type="compositionally biased region" description="Polar residues" evidence="1">
    <location>
        <begin position="55"/>
        <end position="85"/>
    </location>
</feature>
<feature type="region of interest" description="Disordered" evidence="1">
    <location>
        <begin position="350"/>
        <end position="438"/>
    </location>
</feature>